<dbReference type="GO" id="GO:0003964">
    <property type="term" value="F:RNA-directed DNA polymerase activity"/>
    <property type="evidence" value="ECO:0007669"/>
    <property type="project" value="UniProtKB-KW"/>
</dbReference>
<dbReference type="GO" id="GO:0051607">
    <property type="term" value="P:defense response to virus"/>
    <property type="evidence" value="ECO:0007669"/>
    <property type="project" value="UniProtKB-KW"/>
</dbReference>
<dbReference type="InterPro" id="IPR000123">
    <property type="entry name" value="Reverse_transcriptase_msDNA"/>
</dbReference>
<keyword evidence="4" id="KW-0479">Metal-binding</keyword>
<comment type="caution">
    <text evidence="11">The sequence shown here is derived from an EMBL/GenBank/DDBJ whole genome shotgun (WGS) entry which is preliminary data.</text>
</comment>
<dbReference type="InterPro" id="IPR000477">
    <property type="entry name" value="RT_dom"/>
</dbReference>
<dbReference type="PROSITE" id="PS50878">
    <property type="entry name" value="RT_POL"/>
    <property type="match status" value="1"/>
</dbReference>
<evidence type="ECO:0000256" key="6">
    <source>
        <dbReference type="ARBA" id="ARBA00022918"/>
    </source>
</evidence>
<keyword evidence="7" id="KW-0051">Antiviral defense</keyword>
<keyword evidence="6 11" id="KW-0695">RNA-directed DNA polymerase</keyword>
<name>A0A1S8NE49_CLOSA</name>
<dbReference type="PRINTS" id="PR00866">
    <property type="entry name" value="RNADNAPOLMS"/>
</dbReference>
<evidence type="ECO:0000256" key="8">
    <source>
        <dbReference type="ARBA" id="ARBA00034120"/>
    </source>
</evidence>
<comment type="similarity">
    <text evidence="8">Belongs to the bacterial reverse transcriptase family.</text>
</comment>
<dbReference type="CDD" id="cd03487">
    <property type="entry name" value="RT_Bac_retron_II"/>
    <property type="match status" value="1"/>
</dbReference>
<keyword evidence="3" id="KW-0548">Nucleotidyltransferase</keyword>
<evidence type="ECO:0000256" key="7">
    <source>
        <dbReference type="ARBA" id="ARBA00023118"/>
    </source>
</evidence>
<dbReference type="GO" id="GO:0003723">
    <property type="term" value="F:RNA binding"/>
    <property type="evidence" value="ECO:0007669"/>
    <property type="project" value="InterPro"/>
</dbReference>
<evidence type="ECO:0000256" key="1">
    <source>
        <dbReference type="ARBA" id="ARBA00012493"/>
    </source>
</evidence>
<sequence length="374" mass="43812">MRKEVQKALEDYISYFGIQKAKEQIKEYKKHPEKYNKKGYIFFDENHFDKIIESNTQIGVYQVDYYYDVYKISKKRGGYREIASPSLELKDIQQFINENILAYGDISDYCHGFVKGRSIVTNALNHCNKELVICMDIKDFFRSIKIEDIINVFSNMGYNKQISNALGMWCSFKGALVAGSPSSPALSNLVFSKLDEIINNISIKYKFIYSRYADDMVFSTNKKDANYNELIEEVEKCVTNFNFSINAEKTKIYPKGGKQEVTGLIVNNTVKVKSKIRKEVLTHIYYCEKFGFENHLSRCDKEYTLKNSIEQMKIKRHFINYIKGKMNFIKMVEPLNGRNIEKRYLEVFAEEEAKLQLEEKPIEIGFEELDDIYI</sequence>
<evidence type="ECO:0000256" key="9">
    <source>
        <dbReference type="ARBA" id="ARBA00048173"/>
    </source>
</evidence>
<dbReference type="InterPro" id="IPR051083">
    <property type="entry name" value="GrpII_Intron_Splice-Mob/Def"/>
</dbReference>
<evidence type="ECO:0000256" key="3">
    <source>
        <dbReference type="ARBA" id="ARBA00022695"/>
    </source>
</evidence>
<dbReference type="GO" id="GO:0046872">
    <property type="term" value="F:metal ion binding"/>
    <property type="evidence" value="ECO:0007669"/>
    <property type="project" value="UniProtKB-KW"/>
</dbReference>
<dbReference type="Pfam" id="PF00078">
    <property type="entry name" value="RVT_1"/>
    <property type="match status" value="1"/>
</dbReference>
<gene>
    <name evidence="11" type="ORF">CLOSAC_15420</name>
</gene>
<dbReference type="AlphaFoldDB" id="A0A1S8NE49"/>
<comment type="catalytic activity">
    <reaction evidence="9">
        <text>DNA(n) + a 2'-deoxyribonucleoside 5'-triphosphate = DNA(n+1) + diphosphate</text>
        <dbReference type="Rhea" id="RHEA:22508"/>
        <dbReference type="Rhea" id="RHEA-COMP:17339"/>
        <dbReference type="Rhea" id="RHEA-COMP:17340"/>
        <dbReference type="ChEBI" id="CHEBI:33019"/>
        <dbReference type="ChEBI" id="CHEBI:61560"/>
        <dbReference type="ChEBI" id="CHEBI:173112"/>
        <dbReference type="EC" id="2.7.7.49"/>
    </reaction>
</comment>
<organism evidence="11 12">
    <name type="scientific">Clostridium saccharobutylicum</name>
    <dbReference type="NCBI Taxonomy" id="169679"/>
    <lineage>
        <taxon>Bacteria</taxon>
        <taxon>Bacillati</taxon>
        <taxon>Bacillota</taxon>
        <taxon>Clostridia</taxon>
        <taxon>Eubacteriales</taxon>
        <taxon>Clostridiaceae</taxon>
        <taxon>Clostridium</taxon>
    </lineage>
</organism>
<keyword evidence="5" id="KW-0460">Magnesium</keyword>
<dbReference type="EMBL" id="LZYZ01000002">
    <property type="protein sequence ID" value="OOM14662.1"/>
    <property type="molecule type" value="Genomic_DNA"/>
</dbReference>
<evidence type="ECO:0000259" key="10">
    <source>
        <dbReference type="PROSITE" id="PS50878"/>
    </source>
</evidence>
<keyword evidence="2" id="KW-0808">Transferase</keyword>
<dbReference type="EC" id="2.7.7.49" evidence="1"/>
<dbReference type="InterPro" id="IPR043502">
    <property type="entry name" value="DNA/RNA_pol_sf"/>
</dbReference>
<evidence type="ECO:0000256" key="2">
    <source>
        <dbReference type="ARBA" id="ARBA00022679"/>
    </source>
</evidence>
<proteinExistence type="inferred from homology"/>
<dbReference type="PANTHER" id="PTHR34047:SF7">
    <property type="entry name" value="RNA-DIRECTED DNA POLYMERASE"/>
    <property type="match status" value="1"/>
</dbReference>
<evidence type="ECO:0000313" key="12">
    <source>
        <dbReference type="Proteomes" id="UP000191154"/>
    </source>
</evidence>
<dbReference type="STRING" id="169679.CSACC_20900"/>
<reference evidence="11 12" key="1">
    <citation type="submission" date="2016-05" db="EMBL/GenBank/DDBJ databases">
        <title>Microbial solvent formation.</title>
        <authorList>
            <person name="Poehlein A."/>
            <person name="Montoya Solano J.D."/>
            <person name="Flitsch S."/>
            <person name="Krabben P."/>
            <person name="Duerre P."/>
            <person name="Daniel R."/>
        </authorList>
    </citation>
    <scope>NUCLEOTIDE SEQUENCE [LARGE SCALE GENOMIC DNA]</scope>
    <source>
        <strain evidence="11 12">L1-8</strain>
    </source>
</reference>
<accession>A0A1S8NE49</accession>
<dbReference type="SUPFAM" id="SSF56672">
    <property type="entry name" value="DNA/RNA polymerases"/>
    <property type="match status" value="1"/>
</dbReference>
<dbReference type="Proteomes" id="UP000191154">
    <property type="component" value="Unassembled WGS sequence"/>
</dbReference>
<dbReference type="RefSeq" id="WP_077864903.1">
    <property type="nucleotide sequence ID" value="NZ_LZYZ01000002.1"/>
</dbReference>
<evidence type="ECO:0000313" key="11">
    <source>
        <dbReference type="EMBL" id="OOM14662.1"/>
    </source>
</evidence>
<protein>
    <recommendedName>
        <fullName evidence="1">RNA-directed DNA polymerase</fullName>
        <ecNumber evidence="1">2.7.7.49</ecNumber>
    </recommendedName>
</protein>
<feature type="domain" description="Reverse transcriptase" evidence="10">
    <location>
        <begin position="53"/>
        <end position="266"/>
    </location>
</feature>
<evidence type="ECO:0000256" key="4">
    <source>
        <dbReference type="ARBA" id="ARBA00022723"/>
    </source>
</evidence>
<dbReference type="PANTHER" id="PTHR34047">
    <property type="entry name" value="NUCLEAR INTRON MATURASE 1, MITOCHONDRIAL-RELATED"/>
    <property type="match status" value="1"/>
</dbReference>
<evidence type="ECO:0000256" key="5">
    <source>
        <dbReference type="ARBA" id="ARBA00022842"/>
    </source>
</evidence>